<keyword evidence="2" id="KW-0812">Transmembrane</keyword>
<keyword evidence="2" id="KW-0472">Membrane</keyword>
<dbReference type="RefSeq" id="WP_210954554.1">
    <property type="nucleotide sequence ID" value="NZ_CP054393.1"/>
</dbReference>
<dbReference type="Proteomes" id="UP000672038">
    <property type="component" value="Chromosome"/>
</dbReference>
<dbReference type="KEGG" id="pluf:LFWB_5180"/>
<accession>A0A975FJC0</accession>
<gene>
    <name evidence="3" type="ORF">LFWB_5180</name>
</gene>
<organism evidence="3 4">
    <name type="scientific">Loofah witches'-broom phytoplasma</name>
    <dbReference type="NCBI Taxonomy" id="35773"/>
    <lineage>
        <taxon>Bacteria</taxon>
        <taxon>Bacillati</taxon>
        <taxon>Mycoplasmatota</taxon>
        <taxon>Mollicutes</taxon>
        <taxon>Acholeplasmatales</taxon>
        <taxon>Acholeplasmataceae</taxon>
        <taxon>Candidatus Phytoplasma</taxon>
        <taxon>16SrVIII (Loofah witches'-broom group)</taxon>
    </lineage>
</organism>
<dbReference type="EMBL" id="CP054393">
    <property type="protein sequence ID" value="QTX03084.1"/>
    <property type="molecule type" value="Genomic_DNA"/>
</dbReference>
<keyword evidence="4" id="KW-1185">Reference proteome</keyword>
<protein>
    <submittedName>
        <fullName evidence="3">Uncharacterized protein</fullName>
    </submittedName>
</protein>
<evidence type="ECO:0000256" key="2">
    <source>
        <dbReference type="SAM" id="Phobius"/>
    </source>
</evidence>
<evidence type="ECO:0000313" key="4">
    <source>
        <dbReference type="Proteomes" id="UP000672038"/>
    </source>
</evidence>
<sequence length="436" mass="52440">MNKKNFVLNKIYFSFFICPFLFLNFLVLGVVPEKENYKVLLENPKESQIESPKKDKDIKKEEIVTYKNTKDNEQKKKTSSEQKKVNNSEDLSKKETQNLLEEQFVKTNIKTKYPSITWKHDLGSIFSKKVRLFYSIPGSHAVPCESFEECFNIKQFIFSLFEHHIPKIDFLFDFFNISGLKEEFIDDKYDKTGLEIVYFFSLLKKDPSLGYFYFKDLDKKYIESVNISFCNCLMSGYSILSLVSEVINFKKEDIHILKKHFQEYLKHLNEIFKNKNIKKKELDVSFEIFFESIIENTNIEDLEKKFLFNLIRTIVSHLFPEHFFIHFKIDCRKPKPIKEMQFKISTEKEHQTIGFVLKIEQKKNNSFYFCFYEIFKNMSRNEENLKLIDEIVILDPDKKEDYFFNHLNINIIQNKKIFFQKIQKINLYGFKKYKFI</sequence>
<reference evidence="3" key="1">
    <citation type="submission" date="2020-06" db="EMBL/GenBank/DDBJ databases">
        <title>Complete genome sequence of Candidatus Phytoplasma luffae NCHU2019.</title>
        <authorList>
            <person name="Cho S.-T."/>
            <person name="Tan C.-M."/>
            <person name="Li J.-R."/>
            <person name="Chien Y.-Y."/>
            <person name="Chiu Y.-C."/>
            <person name="Yang J.-Y."/>
            <person name="Kuo C.-H."/>
        </authorList>
    </citation>
    <scope>NUCLEOTIDE SEQUENCE</scope>
    <source>
        <strain evidence="3">NCHU2019</strain>
    </source>
</reference>
<dbReference type="AlphaFoldDB" id="A0A975FJC0"/>
<feature type="transmembrane region" description="Helical" evidence="2">
    <location>
        <begin position="12"/>
        <end position="31"/>
    </location>
</feature>
<keyword evidence="2" id="KW-1133">Transmembrane helix</keyword>
<evidence type="ECO:0000313" key="3">
    <source>
        <dbReference type="EMBL" id="QTX03084.1"/>
    </source>
</evidence>
<evidence type="ECO:0000256" key="1">
    <source>
        <dbReference type="SAM" id="MobiDB-lite"/>
    </source>
</evidence>
<name>A0A975FJC0_LOWBP</name>
<feature type="region of interest" description="Disordered" evidence="1">
    <location>
        <begin position="69"/>
        <end position="91"/>
    </location>
</feature>
<proteinExistence type="predicted"/>